<dbReference type="InterPro" id="IPR036291">
    <property type="entry name" value="NAD(P)-bd_dom_sf"/>
</dbReference>
<dbReference type="InterPro" id="IPR013154">
    <property type="entry name" value="ADH-like_N"/>
</dbReference>
<dbReference type="SMART" id="SM00829">
    <property type="entry name" value="PKS_ER"/>
    <property type="match status" value="1"/>
</dbReference>
<keyword evidence="4" id="KW-1185">Reference proteome</keyword>
<evidence type="ECO:0000313" key="3">
    <source>
        <dbReference type="EMBL" id="MDL9980983.1"/>
    </source>
</evidence>
<dbReference type="CDD" id="cd08275">
    <property type="entry name" value="MDR3"/>
    <property type="match status" value="1"/>
</dbReference>
<dbReference type="SUPFAM" id="SSF50129">
    <property type="entry name" value="GroES-like"/>
    <property type="match status" value="1"/>
</dbReference>
<dbReference type="RefSeq" id="WP_286289965.1">
    <property type="nucleotide sequence ID" value="NZ_JASXSZ010000006.1"/>
</dbReference>
<evidence type="ECO:0000259" key="2">
    <source>
        <dbReference type="SMART" id="SM00829"/>
    </source>
</evidence>
<protein>
    <submittedName>
        <fullName evidence="3">Medium chain dehydrogenase/reductase family protein</fullName>
    </submittedName>
</protein>
<organism evidence="3 4">
    <name type="scientific">Microbacterium candidum</name>
    <dbReference type="NCBI Taxonomy" id="3041922"/>
    <lineage>
        <taxon>Bacteria</taxon>
        <taxon>Bacillati</taxon>
        <taxon>Actinomycetota</taxon>
        <taxon>Actinomycetes</taxon>
        <taxon>Micrococcales</taxon>
        <taxon>Microbacteriaceae</taxon>
        <taxon>Microbacterium</taxon>
    </lineage>
</organism>
<accession>A0ABT7N2T3</accession>
<dbReference type="Gene3D" id="3.40.50.720">
    <property type="entry name" value="NAD(P)-binding Rossmann-like Domain"/>
    <property type="match status" value="1"/>
</dbReference>
<reference evidence="3 4" key="1">
    <citation type="submission" date="2023-06" db="EMBL/GenBank/DDBJ databases">
        <title>Microbacterium sp. nov., isolated from a waste landfill.</title>
        <authorList>
            <person name="Wen W."/>
        </authorList>
    </citation>
    <scope>NUCLEOTIDE SEQUENCE [LARGE SCALE GENOMIC DNA]</scope>
    <source>
        <strain evidence="3 4">ASV49</strain>
    </source>
</reference>
<dbReference type="PANTHER" id="PTHR44054:SF1">
    <property type="entry name" value="SYNAPTIC VESICLE MEMBRANE PROTEIN VAT-1 HOMOLOG"/>
    <property type="match status" value="1"/>
</dbReference>
<name>A0ABT7N2T3_9MICO</name>
<dbReference type="InterPro" id="IPR052100">
    <property type="entry name" value="SV-ATPase_mito-regulator"/>
</dbReference>
<dbReference type="SUPFAM" id="SSF51735">
    <property type="entry name" value="NAD(P)-binding Rossmann-fold domains"/>
    <property type="match status" value="1"/>
</dbReference>
<comment type="caution">
    <text evidence="3">The sequence shown here is derived from an EMBL/GenBank/DDBJ whole genome shotgun (WGS) entry which is preliminary data.</text>
</comment>
<dbReference type="PANTHER" id="PTHR44054">
    <property type="entry name" value="SYNAPTIC VESICLE MEMBRANE PROTEIN VAT-1 HOMOLOG-LIKE"/>
    <property type="match status" value="1"/>
</dbReference>
<dbReference type="Pfam" id="PF08240">
    <property type="entry name" value="ADH_N"/>
    <property type="match status" value="1"/>
</dbReference>
<proteinExistence type="predicted"/>
<evidence type="ECO:0000313" key="4">
    <source>
        <dbReference type="Proteomes" id="UP001235064"/>
    </source>
</evidence>
<keyword evidence="1" id="KW-0560">Oxidoreductase</keyword>
<sequence>MKQIVLVGRGGPEKLEVREAPDPRPGAGEVRIRVRASGINFADILARQGLYPDAPPLPTVVGYEVSGTVDEVGSGVDANWIGKDVVALTRFGGYSDVVCVPRAQVFDKPDALSYEEAAGIPVSYLTAWQLLVVMGSLKPGETVLIHNMGSGLGLAAIDIARHIGATIYGTASAGKHAFLLERGAHEVIDYRTTDWSVEVDRLTEGKGVALITDPLGGSHWKKSYRALRATGRLGMFGVSTASSSRLPGSLRLGKAAAGMPLFHPVALLSANKAVFGVNLGHMWGESDMVAGWMSTLLDAVDDGWVRPHVDRAFAFDDVRDAHAYIEDRRSAGKVVLTT</sequence>
<gene>
    <name evidence="3" type="ORF">QSV35_16725</name>
</gene>
<dbReference type="Pfam" id="PF13602">
    <property type="entry name" value="ADH_zinc_N_2"/>
    <property type="match status" value="1"/>
</dbReference>
<dbReference type="Proteomes" id="UP001235064">
    <property type="component" value="Unassembled WGS sequence"/>
</dbReference>
<feature type="domain" description="Enoyl reductase (ER)" evidence="2">
    <location>
        <begin position="10"/>
        <end position="336"/>
    </location>
</feature>
<dbReference type="InterPro" id="IPR011032">
    <property type="entry name" value="GroES-like_sf"/>
</dbReference>
<evidence type="ECO:0000256" key="1">
    <source>
        <dbReference type="ARBA" id="ARBA00023002"/>
    </source>
</evidence>
<dbReference type="EMBL" id="JASXSZ010000006">
    <property type="protein sequence ID" value="MDL9980983.1"/>
    <property type="molecule type" value="Genomic_DNA"/>
</dbReference>
<dbReference type="Gene3D" id="3.90.180.10">
    <property type="entry name" value="Medium-chain alcohol dehydrogenases, catalytic domain"/>
    <property type="match status" value="1"/>
</dbReference>
<dbReference type="InterPro" id="IPR020843">
    <property type="entry name" value="ER"/>
</dbReference>